<evidence type="ECO:0000313" key="1">
    <source>
        <dbReference type="EMBL" id="CAI5440091.1"/>
    </source>
</evidence>
<sequence>MDISDEELRKYSPSQLLEYTLKLRQDVRKNGHVYSYPYSKSWFDLPFEMREIVIDEMDVKTRSQEIKELFAFNRYFTLKFDEFDELKTTVICRPSDSRKKNMGWKTIEEGKPNDVLKKYLNNYLEIYRKSIKRFSLRDVADLESVKGVSIKNLRYLKEVYVDFSFDSLESLIECGFTDYKQILRIETVTFISLDKLELETILKFQGKYLTVDVADFVVRMNEFLIKCKNGEIHDNVEMFDFYYPTGLDNFSSLDHERIIQGLDIFKSEMNHFKHELSFRFASSAKKSGMINVLYYSSKIKVEFKKE</sequence>
<dbReference type="EMBL" id="CANHGI010000001">
    <property type="protein sequence ID" value="CAI5440091.1"/>
    <property type="molecule type" value="Genomic_DNA"/>
</dbReference>
<protein>
    <submittedName>
        <fullName evidence="1">Uncharacterized protein</fullName>
    </submittedName>
</protein>
<organism evidence="1 2">
    <name type="scientific">Caenorhabditis angaria</name>
    <dbReference type="NCBI Taxonomy" id="860376"/>
    <lineage>
        <taxon>Eukaryota</taxon>
        <taxon>Metazoa</taxon>
        <taxon>Ecdysozoa</taxon>
        <taxon>Nematoda</taxon>
        <taxon>Chromadorea</taxon>
        <taxon>Rhabditida</taxon>
        <taxon>Rhabditina</taxon>
        <taxon>Rhabditomorpha</taxon>
        <taxon>Rhabditoidea</taxon>
        <taxon>Rhabditidae</taxon>
        <taxon>Peloderinae</taxon>
        <taxon>Caenorhabditis</taxon>
    </lineage>
</organism>
<dbReference type="Proteomes" id="UP001152747">
    <property type="component" value="Unassembled WGS sequence"/>
</dbReference>
<keyword evidence="2" id="KW-1185">Reference proteome</keyword>
<proteinExistence type="predicted"/>
<gene>
    <name evidence="1" type="ORF">CAMP_LOCUS2728</name>
</gene>
<name>A0A9P1I9I2_9PELO</name>
<dbReference type="AlphaFoldDB" id="A0A9P1I9I2"/>
<evidence type="ECO:0000313" key="2">
    <source>
        <dbReference type="Proteomes" id="UP001152747"/>
    </source>
</evidence>
<reference evidence="1" key="1">
    <citation type="submission" date="2022-11" db="EMBL/GenBank/DDBJ databases">
        <authorList>
            <person name="Kikuchi T."/>
        </authorList>
    </citation>
    <scope>NUCLEOTIDE SEQUENCE</scope>
    <source>
        <strain evidence="1">PS1010</strain>
    </source>
</reference>
<accession>A0A9P1I9I2</accession>
<comment type="caution">
    <text evidence="1">The sequence shown here is derived from an EMBL/GenBank/DDBJ whole genome shotgun (WGS) entry which is preliminary data.</text>
</comment>